<gene>
    <name evidence="6" type="primary">crnA_1</name>
    <name evidence="6" type="ORF">NCTC10994_03141</name>
</gene>
<reference evidence="6 7" key="1">
    <citation type="submission" date="2018-06" db="EMBL/GenBank/DDBJ databases">
        <authorList>
            <consortium name="Pathogen Informatics"/>
            <person name="Doyle S."/>
        </authorList>
    </citation>
    <scope>NUCLEOTIDE SEQUENCE [LARGE SCALE GENOMIC DNA]</scope>
    <source>
        <strain evidence="6 7">NCTC10994</strain>
    </source>
</reference>
<evidence type="ECO:0000256" key="3">
    <source>
        <dbReference type="ARBA" id="ARBA00022801"/>
    </source>
</evidence>
<sequence length="264" mass="27938">MTRNLAELSGPAAGAVLARDSVIVVPTGAIEHHGPHLPLATDLIVADAVARSAVERAHARGVDVWHLPPLAYTKSDEHHWAPGTVWLSWETMMATVVDIGRSVASTPCRRLAFFNGHGGNSALLQVACRELRRRFGLQTFLLHASMPADQGGVSVGDELGMGVHGGAKESSLMLHLRPDLVDMSLAERSVPEHLTEYHYVGFGKPVSFGWLSDDFGSLGVIGDPTAASAEAGAALFEGAVESATAALAEVAVFRPNVRDEALRG</sequence>
<dbReference type="GO" id="GO:0046872">
    <property type="term" value="F:metal ion binding"/>
    <property type="evidence" value="ECO:0007669"/>
    <property type="project" value="UniProtKB-KW"/>
</dbReference>
<evidence type="ECO:0000313" key="7">
    <source>
        <dbReference type="Proteomes" id="UP000249091"/>
    </source>
</evidence>
<dbReference type="Gene3D" id="3.40.50.10310">
    <property type="entry name" value="Creatininase"/>
    <property type="match status" value="1"/>
</dbReference>
<evidence type="ECO:0000256" key="4">
    <source>
        <dbReference type="ARBA" id="ARBA00022833"/>
    </source>
</evidence>
<dbReference type="KEGG" id="rcr:NCTC10994_03141"/>
<dbReference type="PANTHER" id="PTHR35005:SF1">
    <property type="entry name" value="2-AMINO-5-FORMYLAMINO-6-RIBOSYLAMINOPYRIMIDIN-4(3H)-ONE 5'-MONOPHOSPHATE DEFORMYLASE"/>
    <property type="match status" value="1"/>
</dbReference>
<evidence type="ECO:0000256" key="2">
    <source>
        <dbReference type="ARBA" id="ARBA00022723"/>
    </source>
</evidence>
<evidence type="ECO:0000256" key="5">
    <source>
        <dbReference type="ARBA" id="ARBA00024029"/>
    </source>
</evidence>
<dbReference type="InterPro" id="IPR024087">
    <property type="entry name" value="Creatininase-like_sf"/>
</dbReference>
<comment type="similarity">
    <text evidence="5">Belongs to the creatininase superfamily.</text>
</comment>
<dbReference type="AlphaFoldDB" id="A0A2X4X847"/>
<evidence type="ECO:0000256" key="1">
    <source>
        <dbReference type="ARBA" id="ARBA00001947"/>
    </source>
</evidence>
<dbReference type="GO" id="GO:0016811">
    <property type="term" value="F:hydrolase activity, acting on carbon-nitrogen (but not peptide) bonds, in linear amides"/>
    <property type="evidence" value="ECO:0007669"/>
    <property type="project" value="TreeGrafter"/>
</dbReference>
<keyword evidence="7" id="KW-1185">Reference proteome</keyword>
<dbReference type="InterPro" id="IPR003785">
    <property type="entry name" value="Creatininase/forma_Hydrolase"/>
</dbReference>
<dbReference type="EMBL" id="LS483468">
    <property type="protein sequence ID" value="SQI35835.1"/>
    <property type="molecule type" value="Genomic_DNA"/>
</dbReference>
<dbReference type="Pfam" id="PF02633">
    <property type="entry name" value="Creatininase"/>
    <property type="match status" value="1"/>
</dbReference>
<keyword evidence="3 6" id="KW-0378">Hydrolase</keyword>
<dbReference type="EC" id="3.5.2.10" evidence="6"/>
<dbReference type="GO" id="GO:0009231">
    <property type="term" value="P:riboflavin biosynthetic process"/>
    <property type="evidence" value="ECO:0007669"/>
    <property type="project" value="TreeGrafter"/>
</dbReference>
<organism evidence="6 7">
    <name type="scientific">Rhodococcus coprophilus</name>
    <dbReference type="NCBI Taxonomy" id="38310"/>
    <lineage>
        <taxon>Bacteria</taxon>
        <taxon>Bacillati</taxon>
        <taxon>Actinomycetota</taxon>
        <taxon>Actinomycetes</taxon>
        <taxon>Mycobacteriales</taxon>
        <taxon>Nocardiaceae</taxon>
        <taxon>Rhodococcus</taxon>
    </lineage>
</organism>
<proteinExistence type="inferred from homology"/>
<dbReference type="RefSeq" id="WP_072703420.1">
    <property type="nucleotide sequence ID" value="NZ_JAFBBL010000001.1"/>
</dbReference>
<dbReference type="STRING" id="1219011.GCA_001895045_03590"/>
<comment type="cofactor">
    <cofactor evidence="1">
        <name>Zn(2+)</name>
        <dbReference type="ChEBI" id="CHEBI:29105"/>
    </cofactor>
</comment>
<dbReference type="SUPFAM" id="SSF102215">
    <property type="entry name" value="Creatininase"/>
    <property type="match status" value="1"/>
</dbReference>
<protein>
    <submittedName>
        <fullName evidence="6">Creatininase family protein</fullName>
        <ecNumber evidence="6">3.5.2.10</ecNumber>
    </submittedName>
</protein>
<evidence type="ECO:0000313" key="6">
    <source>
        <dbReference type="EMBL" id="SQI35835.1"/>
    </source>
</evidence>
<dbReference type="GO" id="GO:0047789">
    <property type="term" value="F:creatininase activity"/>
    <property type="evidence" value="ECO:0007669"/>
    <property type="project" value="UniProtKB-EC"/>
</dbReference>
<dbReference type="Proteomes" id="UP000249091">
    <property type="component" value="Chromosome 1"/>
</dbReference>
<dbReference type="PANTHER" id="PTHR35005">
    <property type="entry name" value="3-DEHYDRO-SCYLLO-INOSOSE HYDROLASE"/>
    <property type="match status" value="1"/>
</dbReference>
<accession>A0A2X4X847</accession>
<keyword evidence="2" id="KW-0479">Metal-binding</keyword>
<keyword evidence="4" id="KW-0862">Zinc</keyword>
<name>A0A2X4X847_9NOCA</name>